<dbReference type="PANTHER" id="PTHR30347:SF1">
    <property type="entry name" value="MECHANOSENSITIVE CHANNEL MSCK"/>
    <property type="match status" value="1"/>
</dbReference>
<evidence type="ECO:0000313" key="11">
    <source>
        <dbReference type="Proteomes" id="UP000032803"/>
    </source>
</evidence>
<reference evidence="11" key="1">
    <citation type="submission" date="2014-09" db="EMBL/GenBank/DDBJ databases">
        <authorList>
            <person name="Gomez-Valero L."/>
        </authorList>
    </citation>
    <scope>NUCLEOTIDE SEQUENCE [LARGE SCALE GENOMIC DNA]</scope>
    <source>
        <strain evidence="11">ATCC35250</strain>
    </source>
</reference>
<feature type="domain" description="Mechanosensitive ion channel MscS C-terminal" evidence="9">
    <location>
        <begin position="416"/>
        <end position="498"/>
    </location>
</feature>
<feature type="transmembrane region" description="Helical" evidence="7">
    <location>
        <begin position="250"/>
        <end position="271"/>
    </location>
</feature>
<evidence type="ECO:0000256" key="1">
    <source>
        <dbReference type="ARBA" id="ARBA00004651"/>
    </source>
</evidence>
<evidence type="ECO:0000259" key="8">
    <source>
        <dbReference type="Pfam" id="PF00924"/>
    </source>
</evidence>
<dbReference type="KEGG" id="lha:LHA_1684"/>
<organism evidence="10 11">
    <name type="scientific">Legionella hackeliae</name>
    <dbReference type="NCBI Taxonomy" id="449"/>
    <lineage>
        <taxon>Bacteria</taxon>
        <taxon>Pseudomonadati</taxon>
        <taxon>Pseudomonadota</taxon>
        <taxon>Gammaproteobacteria</taxon>
        <taxon>Legionellales</taxon>
        <taxon>Legionellaceae</taxon>
        <taxon>Legionella</taxon>
    </lineage>
</organism>
<sequence>MVVLYFNHILFSNYQLLLNLFFVWLIFRALILIARLVLLERVSDSSGTDVRLYYRIKWLLLAGGWATALMVISHLLPLSMLLQDIFNRLFMLFLLAVSIVGWKNRETISHLLHPVLKTKKRYFRNAVMLLVVLIPLTLFTTAVIGQIGYINLAWSMSRYEVQILLILTCYVVTRGLLIDALELFSEWMISSMRNGWLWIEVFLKPLDKILRVLLIGFSLYILCQLFGLHSDSVIIANLLKFGEYPLVNLSGVYITPFSIIAFLILLSVFAWSAKWTREFGYRWLYRNARDAGIRNSLSVFTQYAVILVGGFITLRVLGLDFSGMSMVIGGLAVGMGFGLRDFASNVVGGLMLLIERPVREGDLITLGTFEGRVAHIGIRSMRVCSWDNTEVLIPNAETFNKPFTNWTHQDSIVRTVIPIKVSRADDPVMIQQLILDVLAIIPEIVSDPAPQVFLKQIDDALIEFEIRYFINVQTHTRFEIRSKVLFAITSQFKAAGVKAPIPPISVELKEGEHAPIISKRTIEE</sequence>
<evidence type="ECO:0000256" key="4">
    <source>
        <dbReference type="ARBA" id="ARBA00022692"/>
    </source>
</evidence>
<feature type="transmembrane region" description="Helical" evidence="7">
    <location>
        <begin position="122"/>
        <end position="149"/>
    </location>
</feature>
<dbReference type="GO" id="GO:0008381">
    <property type="term" value="F:mechanosensitive monoatomic ion channel activity"/>
    <property type="evidence" value="ECO:0007669"/>
    <property type="project" value="UniProtKB-ARBA"/>
</dbReference>
<dbReference type="EMBL" id="LN681225">
    <property type="protein sequence ID" value="CEK10724.1"/>
    <property type="molecule type" value="Genomic_DNA"/>
</dbReference>
<dbReference type="Gene3D" id="2.30.30.60">
    <property type="match status" value="1"/>
</dbReference>
<gene>
    <name evidence="10" type="ORF">LHA_1684</name>
</gene>
<dbReference type="InterPro" id="IPR052702">
    <property type="entry name" value="MscS-like_channel"/>
</dbReference>
<dbReference type="GO" id="GO:0005886">
    <property type="term" value="C:plasma membrane"/>
    <property type="evidence" value="ECO:0007669"/>
    <property type="project" value="UniProtKB-SubCell"/>
</dbReference>
<feature type="transmembrane region" description="Helical" evidence="7">
    <location>
        <begin position="292"/>
        <end position="314"/>
    </location>
</feature>
<keyword evidence="5 7" id="KW-1133">Transmembrane helix</keyword>
<accession>A0A0A8UVD7</accession>
<dbReference type="Proteomes" id="UP000032803">
    <property type="component" value="Chromosome I"/>
</dbReference>
<evidence type="ECO:0000256" key="5">
    <source>
        <dbReference type="ARBA" id="ARBA00022989"/>
    </source>
</evidence>
<keyword evidence="3" id="KW-1003">Cell membrane</keyword>
<dbReference type="AlphaFoldDB" id="A0A0A8UVD7"/>
<dbReference type="PANTHER" id="PTHR30347">
    <property type="entry name" value="POTASSIUM CHANNEL RELATED"/>
    <property type="match status" value="1"/>
</dbReference>
<feature type="transmembrane region" description="Helical" evidence="7">
    <location>
        <begin position="16"/>
        <end position="38"/>
    </location>
</feature>
<dbReference type="Gene3D" id="1.10.287.1260">
    <property type="match status" value="1"/>
</dbReference>
<dbReference type="RefSeq" id="WP_231861883.1">
    <property type="nucleotide sequence ID" value="NZ_LN681225.1"/>
</dbReference>
<evidence type="ECO:0000256" key="3">
    <source>
        <dbReference type="ARBA" id="ARBA00022475"/>
    </source>
</evidence>
<dbReference type="InterPro" id="IPR011014">
    <property type="entry name" value="MscS_channel_TM-2"/>
</dbReference>
<evidence type="ECO:0000259" key="9">
    <source>
        <dbReference type="Pfam" id="PF21082"/>
    </source>
</evidence>
<dbReference type="SUPFAM" id="SSF50182">
    <property type="entry name" value="Sm-like ribonucleoproteins"/>
    <property type="match status" value="1"/>
</dbReference>
<evidence type="ECO:0000313" key="10">
    <source>
        <dbReference type="EMBL" id="CEK10724.1"/>
    </source>
</evidence>
<dbReference type="InterPro" id="IPR023408">
    <property type="entry name" value="MscS_beta-dom_sf"/>
</dbReference>
<dbReference type="STRING" id="449.LHA_1684"/>
<evidence type="ECO:0000256" key="6">
    <source>
        <dbReference type="ARBA" id="ARBA00023136"/>
    </source>
</evidence>
<keyword evidence="11" id="KW-1185">Reference proteome</keyword>
<dbReference type="Pfam" id="PF00924">
    <property type="entry name" value="MS_channel_2nd"/>
    <property type="match status" value="1"/>
</dbReference>
<evidence type="ECO:0000256" key="2">
    <source>
        <dbReference type="ARBA" id="ARBA00008017"/>
    </source>
</evidence>
<dbReference type="InterPro" id="IPR011066">
    <property type="entry name" value="MscS_channel_C_sf"/>
</dbReference>
<feature type="transmembrane region" description="Helical" evidence="7">
    <location>
        <begin position="85"/>
        <end position="102"/>
    </location>
</feature>
<feature type="transmembrane region" description="Helical" evidence="7">
    <location>
        <begin position="161"/>
        <end position="184"/>
    </location>
</feature>
<proteinExistence type="inferred from homology"/>
<comment type="subcellular location">
    <subcellularLocation>
        <location evidence="1">Cell membrane</location>
        <topology evidence="1">Multi-pass membrane protein</topology>
    </subcellularLocation>
</comment>
<feature type="transmembrane region" description="Helical" evidence="7">
    <location>
        <begin position="58"/>
        <end position="79"/>
    </location>
</feature>
<dbReference type="InterPro" id="IPR049278">
    <property type="entry name" value="MS_channel_C"/>
</dbReference>
<evidence type="ECO:0000256" key="7">
    <source>
        <dbReference type="SAM" id="Phobius"/>
    </source>
</evidence>
<dbReference type="Pfam" id="PF21082">
    <property type="entry name" value="MS_channel_3rd"/>
    <property type="match status" value="1"/>
</dbReference>
<dbReference type="Gene3D" id="3.30.70.100">
    <property type="match status" value="1"/>
</dbReference>
<protein>
    <submittedName>
        <fullName evidence="10">Putative mechanosensitive ion channel MscS</fullName>
    </submittedName>
</protein>
<dbReference type="SUPFAM" id="SSF82861">
    <property type="entry name" value="Mechanosensitive channel protein MscS (YggB), transmembrane region"/>
    <property type="match status" value="1"/>
</dbReference>
<keyword evidence="6 7" id="KW-0472">Membrane</keyword>
<dbReference type="HOGENOM" id="CLU_444665_0_0_6"/>
<feature type="domain" description="Mechanosensitive ion channel MscS" evidence="8">
    <location>
        <begin position="342"/>
        <end position="408"/>
    </location>
</feature>
<comment type="similarity">
    <text evidence="2">Belongs to the MscS (TC 1.A.23) family.</text>
</comment>
<keyword evidence="4 7" id="KW-0812">Transmembrane</keyword>
<dbReference type="SUPFAM" id="SSF82689">
    <property type="entry name" value="Mechanosensitive channel protein MscS (YggB), C-terminal domain"/>
    <property type="match status" value="1"/>
</dbReference>
<dbReference type="InterPro" id="IPR010920">
    <property type="entry name" value="LSM_dom_sf"/>
</dbReference>
<name>A0A0A8UVD7_LEGHA</name>
<feature type="transmembrane region" description="Helical" evidence="7">
    <location>
        <begin position="209"/>
        <end position="230"/>
    </location>
</feature>
<dbReference type="InterPro" id="IPR006685">
    <property type="entry name" value="MscS_channel_2nd"/>
</dbReference>